<dbReference type="RefSeq" id="WP_080919548.1">
    <property type="nucleotide sequence ID" value="NZ_MDET01000013.1"/>
</dbReference>
<protein>
    <submittedName>
        <fullName evidence="5">MerR family transcriptional regulator</fullName>
    </submittedName>
</protein>
<evidence type="ECO:0000256" key="3">
    <source>
        <dbReference type="ARBA" id="ARBA00023163"/>
    </source>
</evidence>
<dbReference type="PROSITE" id="PS50937">
    <property type="entry name" value="HTH_MERR_2"/>
    <property type="match status" value="1"/>
</dbReference>
<dbReference type="PRINTS" id="PR00040">
    <property type="entry name" value="HTHMERR"/>
</dbReference>
<evidence type="ECO:0000313" key="6">
    <source>
        <dbReference type="Proteomes" id="UP000191905"/>
    </source>
</evidence>
<dbReference type="PANTHER" id="PTHR30204:SF92">
    <property type="entry name" value="HTH-TYPE TRANSCRIPTIONAL REGULATOR ZNTR"/>
    <property type="match status" value="1"/>
</dbReference>
<dbReference type="InterPro" id="IPR015358">
    <property type="entry name" value="Tscrpt_reg_MerR_DNA-bd"/>
</dbReference>
<comment type="caution">
    <text evidence="5">The sequence shown here is derived from an EMBL/GenBank/DDBJ whole genome shotgun (WGS) entry which is preliminary data.</text>
</comment>
<keyword evidence="6" id="KW-1185">Reference proteome</keyword>
<dbReference type="Gene3D" id="1.10.1660.10">
    <property type="match status" value="1"/>
</dbReference>
<dbReference type="STRING" id="1873176.BFN67_16730"/>
<keyword evidence="1" id="KW-0805">Transcription regulation</keyword>
<dbReference type="PANTHER" id="PTHR30204">
    <property type="entry name" value="REDOX-CYCLING DRUG-SENSING TRANSCRIPTIONAL ACTIVATOR SOXR"/>
    <property type="match status" value="1"/>
</dbReference>
<dbReference type="SUPFAM" id="SSF46955">
    <property type="entry name" value="Putative DNA-binding domain"/>
    <property type="match status" value="1"/>
</dbReference>
<evidence type="ECO:0000313" key="5">
    <source>
        <dbReference type="EMBL" id="OQM75627.1"/>
    </source>
</evidence>
<dbReference type="GO" id="GO:0003700">
    <property type="term" value="F:DNA-binding transcription factor activity"/>
    <property type="evidence" value="ECO:0007669"/>
    <property type="project" value="InterPro"/>
</dbReference>
<dbReference type="EMBL" id="MDET01000013">
    <property type="protein sequence ID" value="OQM75627.1"/>
    <property type="molecule type" value="Genomic_DNA"/>
</dbReference>
<proteinExistence type="predicted"/>
<dbReference type="SMART" id="SM00422">
    <property type="entry name" value="HTH_MERR"/>
    <property type="match status" value="1"/>
</dbReference>
<dbReference type="Pfam" id="PF00376">
    <property type="entry name" value="MerR"/>
    <property type="match status" value="1"/>
</dbReference>
<sequence length="142" mass="16252">MRDHAGVKGLQRAEFARRTGSNLETVRYYEKVGLLPEPPRTANGYRSYGKTHERRLRFVLRARELGFSIYEIRELLRLVDERNRPCAEARDVTATHLADVRAKIADLRRMERVLKDVVTRCGDGTFPGCPLIETLFHGPTVG</sequence>
<dbReference type="Proteomes" id="UP000191905">
    <property type="component" value="Unassembled WGS sequence"/>
</dbReference>
<organism evidence="5 6">
    <name type="scientific">Manganibacter manganicus</name>
    <dbReference type="NCBI Taxonomy" id="1873176"/>
    <lineage>
        <taxon>Bacteria</taxon>
        <taxon>Pseudomonadati</taxon>
        <taxon>Pseudomonadota</taxon>
        <taxon>Alphaproteobacteria</taxon>
        <taxon>Hyphomicrobiales</taxon>
        <taxon>Phyllobacteriaceae</taxon>
        <taxon>Manganibacter</taxon>
    </lineage>
</organism>
<dbReference type="InterPro" id="IPR047057">
    <property type="entry name" value="MerR_fam"/>
</dbReference>
<name>A0A1V8RR19_9HYPH</name>
<reference evidence="5 6" key="1">
    <citation type="journal article" date="2016" name="Int. J. Syst. Evol. Microbiol.">
        <title>Pseudaminobacter manganicus sp. nov., isolated from sludge of a manganese mine.</title>
        <authorList>
            <person name="Li J."/>
            <person name="Huang J."/>
            <person name="Liao S."/>
            <person name="Wang G."/>
        </authorList>
    </citation>
    <scope>NUCLEOTIDE SEQUENCE [LARGE SCALE GENOMIC DNA]</scope>
    <source>
        <strain evidence="5 6">JH-7</strain>
    </source>
</reference>
<dbReference type="InterPro" id="IPR000551">
    <property type="entry name" value="MerR-type_HTH_dom"/>
</dbReference>
<evidence type="ECO:0000259" key="4">
    <source>
        <dbReference type="PROSITE" id="PS50937"/>
    </source>
</evidence>
<evidence type="ECO:0000256" key="1">
    <source>
        <dbReference type="ARBA" id="ARBA00023015"/>
    </source>
</evidence>
<dbReference type="CDD" id="cd04785">
    <property type="entry name" value="HTH_CadR-PbrR-like"/>
    <property type="match status" value="1"/>
</dbReference>
<gene>
    <name evidence="5" type="ORF">BFN67_16730</name>
</gene>
<dbReference type="AlphaFoldDB" id="A0A1V8RR19"/>
<feature type="domain" description="HTH merR-type" evidence="4">
    <location>
        <begin position="14"/>
        <end position="78"/>
    </location>
</feature>
<keyword evidence="2" id="KW-0238">DNA-binding</keyword>
<accession>A0A1V8RR19</accession>
<dbReference type="GO" id="GO:0003677">
    <property type="term" value="F:DNA binding"/>
    <property type="evidence" value="ECO:0007669"/>
    <property type="project" value="UniProtKB-KW"/>
</dbReference>
<dbReference type="OrthoDB" id="9802944at2"/>
<keyword evidence="3" id="KW-0804">Transcription</keyword>
<dbReference type="Pfam" id="PF09278">
    <property type="entry name" value="MerR-DNA-bind"/>
    <property type="match status" value="1"/>
</dbReference>
<dbReference type="InterPro" id="IPR009061">
    <property type="entry name" value="DNA-bd_dom_put_sf"/>
</dbReference>
<evidence type="ECO:0000256" key="2">
    <source>
        <dbReference type="ARBA" id="ARBA00023125"/>
    </source>
</evidence>